<dbReference type="InterPro" id="IPR021858">
    <property type="entry name" value="Fun_TF"/>
</dbReference>
<dbReference type="AlphaFoldDB" id="A0A9P8WDI2"/>
<evidence type="ECO:0000313" key="6">
    <source>
        <dbReference type="Proteomes" id="UP000777438"/>
    </source>
</evidence>
<comment type="caution">
    <text evidence="5">The sequence shown here is derived from an EMBL/GenBank/DDBJ whole genome shotgun (WGS) entry which is preliminary data.</text>
</comment>
<evidence type="ECO:0000256" key="3">
    <source>
        <dbReference type="SAM" id="MobiDB-lite"/>
    </source>
</evidence>
<dbReference type="SMART" id="SM00066">
    <property type="entry name" value="GAL4"/>
    <property type="match status" value="1"/>
</dbReference>
<accession>A0A9P8WDI2</accession>
<name>A0A9P8WDI2_9HYPO</name>
<organism evidence="5 6">
    <name type="scientific">Thelonectria olida</name>
    <dbReference type="NCBI Taxonomy" id="1576542"/>
    <lineage>
        <taxon>Eukaryota</taxon>
        <taxon>Fungi</taxon>
        <taxon>Dikarya</taxon>
        <taxon>Ascomycota</taxon>
        <taxon>Pezizomycotina</taxon>
        <taxon>Sordariomycetes</taxon>
        <taxon>Hypocreomycetidae</taxon>
        <taxon>Hypocreales</taxon>
        <taxon>Nectriaceae</taxon>
        <taxon>Thelonectria</taxon>
    </lineage>
</organism>
<dbReference type="InterPro" id="IPR001138">
    <property type="entry name" value="Zn2Cys6_DnaBD"/>
</dbReference>
<dbReference type="PROSITE" id="PS50048">
    <property type="entry name" value="ZN2_CY6_FUNGAL_2"/>
    <property type="match status" value="1"/>
</dbReference>
<dbReference type="GO" id="GO:0045944">
    <property type="term" value="P:positive regulation of transcription by RNA polymerase II"/>
    <property type="evidence" value="ECO:0007669"/>
    <property type="project" value="TreeGrafter"/>
</dbReference>
<reference evidence="5 6" key="1">
    <citation type="journal article" date="2021" name="Nat. Commun.">
        <title>Genetic determinants of endophytism in the Arabidopsis root mycobiome.</title>
        <authorList>
            <person name="Mesny F."/>
            <person name="Miyauchi S."/>
            <person name="Thiergart T."/>
            <person name="Pickel B."/>
            <person name="Atanasova L."/>
            <person name="Karlsson M."/>
            <person name="Huettel B."/>
            <person name="Barry K.W."/>
            <person name="Haridas S."/>
            <person name="Chen C."/>
            <person name="Bauer D."/>
            <person name="Andreopoulos W."/>
            <person name="Pangilinan J."/>
            <person name="LaButti K."/>
            <person name="Riley R."/>
            <person name="Lipzen A."/>
            <person name="Clum A."/>
            <person name="Drula E."/>
            <person name="Henrissat B."/>
            <person name="Kohler A."/>
            <person name="Grigoriev I.V."/>
            <person name="Martin F.M."/>
            <person name="Hacquard S."/>
        </authorList>
    </citation>
    <scope>NUCLEOTIDE SEQUENCE [LARGE SCALE GENOMIC DNA]</scope>
    <source>
        <strain evidence="5 6">MPI-CAGE-CH-0241</strain>
    </source>
</reference>
<dbReference type="GO" id="GO:0008270">
    <property type="term" value="F:zinc ion binding"/>
    <property type="evidence" value="ECO:0007669"/>
    <property type="project" value="InterPro"/>
</dbReference>
<dbReference type="EMBL" id="JAGPYM010000005">
    <property type="protein sequence ID" value="KAH6894696.1"/>
    <property type="molecule type" value="Genomic_DNA"/>
</dbReference>
<feature type="compositionally biased region" description="Low complexity" evidence="3">
    <location>
        <begin position="106"/>
        <end position="115"/>
    </location>
</feature>
<dbReference type="GO" id="GO:0000976">
    <property type="term" value="F:transcription cis-regulatory region binding"/>
    <property type="evidence" value="ECO:0007669"/>
    <property type="project" value="TreeGrafter"/>
</dbReference>
<gene>
    <name evidence="5" type="ORF">B0T10DRAFT_480969</name>
</gene>
<feature type="compositionally biased region" description="Polar residues" evidence="3">
    <location>
        <begin position="53"/>
        <end position="72"/>
    </location>
</feature>
<dbReference type="InterPro" id="IPR036864">
    <property type="entry name" value="Zn2-C6_fun-type_DNA-bd_sf"/>
</dbReference>
<comment type="subcellular location">
    <subcellularLocation>
        <location evidence="1">Nucleus</location>
    </subcellularLocation>
</comment>
<feature type="domain" description="Zn(2)-C6 fungal-type" evidence="4">
    <location>
        <begin position="9"/>
        <end position="38"/>
    </location>
</feature>
<proteinExistence type="predicted"/>
<dbReference type="PANTHER" id="PTHR37534">
    <property type="entry name" value="TRANSCRIPTIONAL ACTIVATOR PROTEIN UGA3"/>
    <property type="match status" value="1"/>
</dbReference>
<keyword evidence="2" id="KW-0539">Nucleus</keyword>
<keyword evidence="6" id="KW-1185">Reference proteome</keyword>
<evidence type="ECO:0000256" key="2">
    <source>
        <dbReference type="ARBA" id="ARBA00023242"/>
    </source>
</evidence>
<dbReference type="Pfam" id="PF00172">
    <property type="entry name" value="Zn_clus"/>
    <property type="match status" value="1"/>
</dbReference>
<dbReference type="GO" id="GO:0000981">
    <property type="term" value="F:DNA-binding transcription factor activity, RNA polymerase II-specific"/>
    <property type="evidence" value="ECO:0007669"/>
    <property type="project" value="InterPro"/>
</dbReference>
<dbReference type="Gene3D" id="4.10.240.10">
    <property type="entry name" value="Zn(2)-C6 fungal-type DNA-binding domain"/>
    <property type="match status" value="1"/>
</dbReference>
<dbReference type="SUPFAM" id="SSF57701">
    <property type="entry name" value="Zn2/Cys6 DNA-binding domain"/>
    <property type="match status" value="1"/>
</dbReference>
<dbReference type="OrthoDB" id="5386330at2759"/>
<dbReference type="GO" id="GO:0005634">
    <property type="term" value="C:nucleus"/>
    <property type="evidence" value="ECO:0007669"/>
    <property type="project" value="UniProtKB-SubCell"/>
</dbReference>
<evidence type="ECO:0000313" key="5">
    <source>
        <dbReference type="EMBL" id="KAH6894696.1"/>
    </source>
</evidence>
<evidence type="ECO:0000259" key="4">
    <source>
        <dbReference type="PROSITE" id="PS50048"/>
    </source>
</evidence>
<dbReference type="PANTHER" id="PTHR37534:SF17">
    <property type="entry name" value="ZN(2)-C6 FUNGAL-TYPE DOMAIN-CONTAINING PROTEIN"/>
    <property type="match status" value="1"/>
</dbReference>
<dbReference type="CDD" id="cd00067">
    <property type="entry name" value="GAL4"/>
    <property type="match status" value="1"/>
</dbReference>
<dbReference type="Pfam" id="PF11951">
    <property type="entry name" value="Fungal_trans_2"/>
    <property type="match status" value="2"/>
</dbReference>
<protein>
    <recommendedName>
        <fullName evidence="4">Zn(2)-C6 fungal-type domain-containing protein</fullName>
    </recommendedName>
</protein>
<feature type="region of interest" description="Disordered" evidence="3">
    <location>
        <begin position="53"/>
        <end position="134"/>
    </location>
</feature>
<sequence>MSLARRNDGCYECFKRRLKCDKTEPQCLKCLKKGISCSGQGLRCRFSSHMANKNPMPQSHSDTAIVSSKSPPTTDPRASPTPSVVSRARRNYRWVDVGDRLKKGRSPAQSTQSTPNSPPSLRSDTPANDLNDAGLPLSKEMALTISQPPLRPAPDEPLHPQARMLFEHFAQSVAPIMVVLDSESNGYRDVILPLACQDVVLGRAVSVAATFHLAQKVPALRQTAEAGHHAIIEKLRRDSLLLRPGEVFNHFTLATVLVLLVGETITGADNYGYLLEMLECFTQALGTGVLPTGLEDFFRQQIKMFQLFGLPLANEKKGLQVVTQPPEHYFEFMEYPHLARDSGHFNNLGLIRGAICDACGLYRRRAESSLNQDESIHLVEQLRQKVAALGVHVPGSHALVWTCFIAAAESTIPEHRKFFSDRLVSLYSHTGFGSIPAALEALKKLWAMDTPRRWTDVITSDIPVLVM</sequence>
<dbReference type="Proteomes" id="UP000777438">
    <property type="component" value="Unassembled WGS sequence"/>
</dbReference>
<evidence type="ECO:0000256" key="1">
    <source>
        <dbReference type="ARBA" id="ARBA00004123"/>
    </source>
</evidence>